<evidence type="ECO:0000256" key="2">
    <source>
        <dbReference type="ARBA" id="ARBA00022801"/>
    </source>
</evidence>
<proteinExistence type="predicted"/>
<evidence type="ECO:0000256" key="1">
    <source>
        <dbReference type="ARBA" id="ARBA00022722"/>
    </source>
</evidence>
<dbReference type="InterPro" id="IPR016191">
    <property type="entry name" value="Ribonuclease/ribotoxin"/>
</dbReference>
<evidence type="ECO:0000313" key="3">
    <source>
        <dbReference type="EMBL" id="GAA4623072.1"/>
    </source>
</evidence>
<keyword evidence="1" id="KW-0540">Nuclease</keyword>
<comment type="caution">
    <text evidence="3">The sequence shown here is derived from an EMBL/GenBank/DDBJ whole genome shotgun (WGS) entry which is preliminary data.</text>
</comment>
<keyword evidence="2" id="KW-0378">Hydrolase</keyword>
<evidence type="ECO:0000313" key="4">
    <source>
        <dbReference type="Proteomes" id="UP001501442"/>
    </source>
</evidence>
<protein>
    <submittedName>
        <fullName evidence="3">Ribonuclease domain-containing protein</fullName>
    </submittedName>
</protein>
<name>A0ABP8U6S1_9ACTN</name>
<organism evidence="3 4">
    <name type="scientific">Actinoallomurus vinaceus</name>
    <dbReference type="NCBI Taxonomy" id="1080074"/>
    <lineage>
        <taxon>Bacteria</taxon>
        <taxon>Bacillati</taxon>
        <taxon>Actinomycetota</taxon>
        <taxon>Actinomycetes</taxon>
        <taxon>Streptosporangiales</taxon>
        <taxon>Thermomonosporaceae</taxon>
        <taxon>Actinoallomurus</taxon>
    </lineage>
</organism>
<gene>
    <name evidence="3" type="ORF">GCM10023196_017770</name>
</gene>
<accession>A0ABP8U6S1</accession>
<reference evidence="4" key="1">
    <citation type="journal article" date="2019" name="Int. J. Syst. Evol. Microbiol.">
        <title>The Global Catalogue of Microorganisms (GCM) 10K type strain sequencing project: providing services to taxonomists for standard genome sequencing and annotation.</title>
        <authorList>
            <consortium name="The Broad Institute Genomics Platform"/>
            <consortium name="The Broad Institute Genome Sequencing Center for Infectious Disease"/>
            <person name="Wu L."/>
            <person name="Ma J."/>
        </authorList>
    </citation>
    <scope>NUCLEOTIDE SEQUENCE [LARGE SCALE GENOMIC DNA]</scope>
    <source>
        <strain evidence="4">JCM 17939</strain>
    </source>
</reference>
<dbReference type="InterPro" id="IPR000026">
    <property type="entry name" value="N1-like"/>
</dbReference>
<dbReference type="Gene3D" id="3.10.450.30">
    <property type="entry name" value="Microbial ribonucleases"/>
    <property type="match status" value="1"/>
</dbReference>
<dbReference type="SUPFAM" id="SSF53933">
    <property type="entry name" value="Microbial ribonucleases"/>
    <property type="match status" value="1"/>
</dbReference>
<dbReference type="Pfam" id="PF00545">
    <property type="entry name" value="Ribonuclease"/>
    <property type="match status" value="1"/>
</dbReference>
<keyword evidence="4" id="KW-1185">Reference proteome</keyword>
<dbReference type="RefSeq" id="WP_345430163.1">
    <property type="nucleotide sequence ID" value="NZ_BAABHK010000002.1"/>
</dbReference>
<dbReference type="EMBL" id="BAABHK010000002">
    <property type="protein sequence ID" value="GAA4623072.1"/>
    <property type="molecule type" value="Genomic_DNA"/>
</dbReference>
<sequence>MHARLRPRSSWPGRIAVTLAATASVAGMVGTAPAEASVHKSCTMWRCADARSAKLIWASKGPKGYPTSRGWYSWKGGKYNFTGGRFQNREGELPRGATYYEYDVYPRKKGAHRDAYRIVVNRSSGVVWFSPNHYTDFYKL</sequence>
<dbReference type="Proteomes" id="UP001501442">
    <property type="component" value="Unassembled WGS sequence"/>
</dbReference>